<gene>
    <name evidence="3" type="ORF">JR316_001469</name>
</gene>
<name>A0A8H8CR77_PSICU</name>
<sequence>MSSPHRILVDDTDTDLIQYTGPWFASTTTQFNALDNNGTPFMGTLHGTTSNASFSFTFNGTSVAFDGTFNETQPSPGSSLAPPPSVQCTVLLSNTVSTTAFNPHIGNNLEFCNQLGPLIDGQHTIIVNVAFPQTDDPSLTPQTFWFDNIVYEASPSSSLSNSRVLITSPDPRMHFSDGWTPGFIAGSPQDTVGNKTNIKNSSFTMDFYGESLLWYTFLNHSILTTATTASYTVDSGPPTIFDIPSSHPVESKLNVVEPNVFLFQTPINKNGPHTLTVVYNGNMEFNSTPLSLNYIVVNNRTSTTTIPNTSSVTSPSFSNTRVKTGAIVGGTLGSVLTIALFTTFLFILLQRRRKRSEGNNAIDESLYCYPPPVNPFIVSREDIVATAGKTNTASTPSSSSRNPPQSSKTRTRHALNAPMTSSDRVRAPRSVAPANTQGILPSSIISQGTPQVRTSTIVRREEDSGIRISQGPNGAEITLLPPEYTLS</sequence>
<dbReference type="AlphaFoldDB" id="A0A8H8CR77"/>
<dbReference type="EMBL" id="JAFIQS010000001">
    <property type="protein sequence ID" value="KAG5174801.1"/>
    <property type="molecule type" value="Genomic_DNA"/>
</dbReference>
<comment type="caution">
    <text evidence="3">The sequence shown here is derived from an EMBL/GenBank/DDBJ whole genome shotgun (WGS) entry which is preliminary data.</text>
</comment>
<evidence type="ECO:0000256" key="2">
    <source>
        <dbReference type="SAM" id="Phobius"/>
    </source>
</evidence>
<feature type="transmembrane region" description="Helical" evidence="2">
    <location>
        <begin position="326"/>
        <end position="349"/>
    </location>
</feature>
<feature type="compositionally biased region" description="Low complexity" evidence="1">
    <location>
        <begin position="394"/>
        <end position="407"/>
    </location>
</feature>
<keyword evidence="2" id="KW-1133">Transmembrane helix</keyword>
<evidence type="ECO:0008006" key="4">
    <source>
        <dbReference type="Google" id="ProtNLM"/>
    </source>
</evidence>
<feature type="region of interest" description="Disordered" evidence="1">
    <location>
        <begin position="388"/>
        <end position="454"/>
    </location>
</feature>
<proteinExistence type="predicted"/>
<protein>
    <recommendedName>
        <fullName evidence="4">Transmembrane protein</fullName>
    </recommendedName>
</protein>
<evidence type="ECO:0000256" key="1">
    <source>
        <dbReference type="SAM" id="MobiDB-lite"/>
    </source>
</evidence>
<accession>A0A8H8CR77</accession>
<feature type="compositionally biased region" description="Polar residues" evidence="1">
    <location>
        <begin position="433"/>
        <end position="454"/>
    </location>
</feature>
<reference evidence="3" key="1">
    <citation type="submission" date="2021-02" db="EMBL/GenBank/DDBJ databases">
        <title>Psilocybe cubensis genome.</title>
        <authorList>
            <person name="Mckernan K.J."/>
            <person name="Crawford S."/>
            <person name="Trippe A."/>
            <person name="Kane L.T."/>
            <person name="Mclaughlin S."/>
        </authorList>
    </citation>
    <scope>NUCLEOTIDE SEQUENCE [LARGE SCALE GENOMIC DNA]</scope>
    <source>
        <strain evidence="3">MGC-MH-2018</strain>
    </source>
</reference>
<organism evidence="3">
    <name type="scientific">Psilocybe cubensis</name>
    <name type="common">Psychedelic mushroom</name>
    <name type="synonym">Stropharia cubensis</name>
    <dbReference type="NCBI Taxonomy" id="181762"/>
    <lineage>
        <taxon>Eukaryota</taxon>
        <taxon>Fungi</taxon>
        <taxon>Dikarya</taxon>
        <taxon>Basidiomycota</taxon>
        <taxon>Agaricomycotina</taxon>
        <taxon>Agaricomycetes</taxon>
        <taxon>Agaricomycetidae</taxon>
        <taxon>Agaricales</taxon>
        <taxon>Agaricineae</taxon>
        <taxon>Strophariaceae</taxon>
        <taxon>Psilocybe</taxon>
    </lineage>
</organism>
<evidence type="ECO:0000313" key="3">
    <source>
        <dbReference type="EMBL" id="KAG5174801.1"/>
    </source>
</evidence>
<keyword evidence="2" id="KW-0472">Membrane</keyword>
<keyword evidence="2" id="KW-0812">Transmembrane</keyword>
<dbReference type="Gene3D" id="2.60.120.260">
    <property type="entry name" value="Galactose-binding domain-like"/>
    <property type="match status" value="1"/>
</dbReference>